<comment type="subunit">
    <text evidence="1">Component of the lipopolysaccharide transport and assembly complex.</text>
</comment>
<dbReference type="PANTHER" id="PTHR30189:SF1">
    <property type="entry name" value="LPS-ASSEMBLY PROTEIN LPTD"/>
    <property type="match status" value="1"/>
</dbReference>
<name>A0A1M6HHN1_9RHOB</name>
<comment type="caution">
    <text evidence="1">Lacks conserved residue(s) required for the propagation of feature annotation.</text>
</comment>
<reference evidence="3 4" key="1">
    <citation type="submission" date="2016-11" db="EMBL/GenBank/DDBJ databases">
        <authorList>
            <person name="Jaros S."/>
            <person name="Januszkiewicz K."/>
            <person name="Wedrychowicz H."/>
        </authorList>
    </citation>
    <scope>NUCLEOTIDE SEQUENCE [LARGE SCALE GENOMIC DNA]</scope>
    <source>
        <strain evidence="3 4">DSM 100565</strain>
    </source>
</reference>
<dbReference type="GO" id="GO:0009279">
    <property type="term" value="C:cell outer membrane"/>
    <property type="evidence" value="ECO:0007669"/>
    <property type="project" value="UniProtKB-SubCell"/>
</dbReference>
<dbReference type="HAMAP" id="MF_01411">
    <property type="entry name" value="LPS_assembly_LptD"/>
    <property type="match status" value="1"/>
</dbReference>
<feature type="signal peptide" evidence="1">
    <location>
        <begin position="1"/>
        <end position="21"/>
    </location>
</feature>
<keyword evidence="4" id="KW-1185">Reference proteome</keyword>
<dbReference type="STRING" id="1447782.SAMN05444417_3230"/>
<evidence type="ECO:0000256" key="1">
    <source>
        <dbReference type="HAMAP-Rule" id="MF_01411"/>
    </source>
</evidence>
<comment type="similarity">
    <text evidence="1">Belongs to the LptD family.</text>
</comment>
<dbReference type="InterPro" id="IPR050218">
    <property type="entry name" value="LptD"/>
</dbReference>
<keyword evidence="1" id="KW-0472">Membrane</keyword>
<evidence type="ECO:0000259" key="2">
    <source>
        <dbReference type="Pfam" id="PF04453"/>
    </source>
</evidence>
<accession>A0A1M6HHN1</accession>
<dbReference type="OrthoDB" id="9760225at2"/>
<dbReference type="GO" id="GO:1990351">
    <property type="term" value="C:transporter complex"/>
    <property type="evidence" value="ECO:0007669"/>
    <property type="project" value="TreeGrafter"/>
</dbReference>
<protein>
    <recommendedName>
        <fullName evidence="1">LPS-assembly protein LptD</fullName>
    </recommendedName>
</protein>
<feature type="domain" description="LptD C-terminal" evidence="2">
    <location>
        <begin position="268"/>
        <end position="626"/>
    </location>
</feature>
<comment type="function">
    <text evidence="1">Involved in the assembly of lipopolysaccharide (LPS) at the surface of the outer membrane.</text>
</comment>
<dbReference type="InterPro" id="IPR020889">
    <property type="entry name" value="LipoPS_assembly_LptD"/>
</dbReference>
<dbReference type="Pfam" id="PF04453">
    <property type="entry name" value="LptD"/>
    <property type="match status" value="1"/>
</dbReference>
<keyword evidence="1" id="KW-0732">Signal</keyword>
<gene>
    <name evidence="1" type="primary">lptD</name>
    <name evidence="3" type="ORF">SAMN05444417_3230</name>
</gene>
<dbReference type="GO" id="GO:0043165">
    <property type="term" value="P:Gram-negative-bacterium-type cell outer membrane assembly"/>
    <property type="evidence" value="ECO:0007669"/>
    <property type="project" value="UniProtKB-UniRule"/>
</dbReference>
<dbReference type="InterPro" id="IPR007543">
    <property type="entry name" value="LptD_C"/>
</dbReference>
<evidence type="ECO:0000313" key="4">
    <source>
        <dbReference type="Proteomes" id="UP000184292"/>
    </source>
</evidence>
<feature type="chain" id="PRO_5013409542" description="LPS-assembly protein LptD" evidence="1">
    <location>
        <begin position="22"/>
        <end position="700"/>
    </location>
</feature>
<dbReference type="EMBL" id="FQYO01000006">
    <property type="protein sequence ID" value="SHJ21599.1"/>
    <property type="molecule type" value="Genomic_DNA"/>
</dbReference>
<evidence type="ECO:0000313" key="3">
    <source>
        <dbReference type="EMBL" id="SHJ21599.1"/>
    </source>
</evidence>
<dbReference type="GO" id="GO:0015920">
    <property type="term" value="P:lipopolysaccharide transport"/>
    <property type="evidence" value="ECO:0007669"/>
    <property type="project" value="InterPro"/>
</dbReference>
<keyword evidence="1" id="KW-0998">Cell outer membrane</keyword>
<dbReference type="PANTHER" id="PTHR30189">
    <property type="entry name" value="LPS-ASSEMBLY PROTEIN"/>
    <property type="match status" value="1"/>
</dbReference>
<comment type="subcellular location">
    <subcellularLocation>
        <location evidence="1">Cell outer membrane</location>
    </subcellularLocation>
</comment>
<dbReference type="AlphaFoldDB" id="A0A1M6HHN1"/>
<organism evidence="3 4">
    <name type="scientific">Wenxinia saemankumensis</name>
    <dbReference type="NCBI Taxonomy" id="1447782"/>
    <lineage>
        <taxon>Bacteria</taxon>
        <taxon>Pseudomonadati</taxon>
        <taxon>Pseudomonadota</taxon>
        <taxon>Alphaproteobacteria</taxon>
        <taxon>Rhodobacterales</taxon>
        <taxon>Roseobacteraceae</taxon>
        <taxon>Wenxinia</taxon>
    </lineage>
</organism>
<proteinExistence type="inferred from homology"/>
<dbReference type="Proteomes" id="UP000184292">
    <property type="component" value="Unassembled WGS sequence"/>
</dbReference>
<dbReference type="RefSeq" id="WP_073333544.1">
    <property type="nucleotide sequence ID" value="NZ_FQYO01000006.1"/>
</dbReference>
<sequence length="700" mass="75686" precursor="true">MIRLALLLICLAWLGPGRAAAQGTASLVADRVSVDEGGRLVASGGVEVFYDGTRLTADSVTYSRDGDRLAIEGPILIEQPDGTILTAEAASLDPRIESGILRSARLVLERQLQLAAARIDRIDGRYTALTGAAATACQVCAGRAPLWEIRADRVIHDEVDRQLYFENAQFRIRGLPVLWVPAMRLPDPTVTRATGLLVPSVTTNDLLGFGVRLPYFVALGPRRDLTLTPFLATETTTVEGRYRQTWRSGALTVEGAASRDSVRPGGPRGYVFADGRWALEDGQSILFQLQSVTDRTYLDEYGYSDLDRLSTGLRYTRVREDSLLSTDATYYRTLRRGEVQGALPPLVARAVYERRRPTGPLVLTYGARAESFRRTEDAAGPTGRDVARLGAFADLRGETVLGPGLVLSGAGSVDLGAYAISDDPAFEDLPLRATPGALVTLRWPLIRREAGGAAQTLEPFVAAAWSRTLGADVPNEDSAIVEFDETNIDALTRYPGQDAREDGARLSFGLTWTRTAPSGSALALTFGRILREEAEPFTLSSGLDGLASDWLLAARADLPAGLTARARAIVDNEGQFDKTEARIDWQTSSLALGATYLFLPQEPPEGRLDRIAEWAVDARWQVSPVWSLSLDARYDLARDEPVETGIGLGWQSECVEVDVSLSRSYTSGETDPVTDLGLAVNLRGFSAGDGLAVPPGRCDG</sequence>